<dbReference type="eggNOG" id="COG1859">
    <property type="taxonomic scope" value="Bacteria"/>
</dbReference>
<keyword evidence="2 5" id="KW-0808">Transferase</keyword>
<dbReference type="Gene3D" id="3.20.170.30">
    <property type="match status" value="1"/>
</dbReference>
<dbReference type="InterPro" id="IPR042080">
    <property type="entry name" value="RNA_2'-PTrans_N"/>
</dbReference>
<proteinExistence type="inferred from homology"/>
<dbReference type="GO" id="GO:0000215">
    <property type="term" value="F:tRNA 2'-phosphotransferase activity"/>
    <property type="evidence" value="ECO:0007669"/>
    <property type="project" value="TreeGrafter"/>
</dbReference>
<dbReference type="OrthoDB" id="4537997at2"/>
<keyword evidence="7" id="KW-1185">Reference proteome</keyword>
<dbReference type="HOGENOM" id="CLU_052998_4_0_5"/>
<protein>
    <recommendedName>
        <fullName evidence="5">Probable RNA 2'-phosphotransferase</fullName>
        <ecNumber evidence="5">2.7.1.-</ecNumber>
    </recommendedName>
</protein>
<dbReference type="NCBIfam" id="NF002014">
    <property type="entry name" value="PRK00819.1-4"/>
    <property type="match status" value="1"/>
</dbReference>
<dbReference type="SUPFAM" id="SSF56399">
    <property type="entry name" value="ADP-ribosylation"/>
    <property type="match status" value="1"/>
</dbReference>
<gene>
    <name evidence="5" type="primary">kptA</name>
    <name evidence="6" type="ORF">OB2597_12748</name>
</gene>
<dbReference type="EC" id="2.7.1.-" evidence="5"/>
<sequence>MSRESRFLSLILRHKPEEVGLKLGPGGWVRIDELLVAMKRAGRRLTRDHLIEIVEQNDKKRFTISSDGERIRAAQGHSLDVDLGLPAQDPPDELFHGTARAHLDEIFSAGIIPGRRRLVHLSVDIATALTVGGRHGKPVVLTVAAKAMHQDGHKFYRADNGVWLTDHVPTSYLSFATIR</sequence>
<dbReference type="Proteomes" id="UP000004318">
    <property type="component" value="Unassembled WGS sequence"/>
</dbReference>
<dbReference type="EMBL" id="AAMO01000005">
    <property type="protein sequence ID" value="EAQ03012.1"/>
    <property type="molecule type" value="Genomic_DNA"/>
</dbReference>
<comment type="function">
    <text evidence="4 5">Removes the 2'-phosphate from RNA via an intermediate in which the phosphate is ADP-ribosylated by NAD followed by a presumed transesterification to release the RNA and generate ADP-ribose 1''-2''-cyclic phosphate (APPR&gt;P). May function as an ADP-ribosylase.</text>
</comment>
<evidence type="ECO:0000256" key="2">
    <source>
        <dbReference type="ARBA" id="ARBA00022679"/>
    </source>
</evidence>
<dbReference type="AlphaFoldDB" id="A3TXX8"/>
<dbReference type="GO" id="GO:0006388">
    <property type="term" value="P:tRNA splicing, via endonucleolytic cleavage and ligation"/>
    <property type="evidence" value="ECO:0007669"/>
    <property type="project" value="UniProtKB-UniRule"/>
</dbReference>
<organism evidence="6 7">
    <name type="scientific">Pseudooceanicola batsensis (strain ATCC BAA-863 / DSM 15984 / KCTC 12145 / HTCC2597)</name>
    <name type="common">Oceanicola batsensis</name>
    <dbReference type="NCBI Taxonomy" id="252305"/>
    <lineage>
        <taxon>Bacteria</taxon>
        <taxon>Pseudomonadati</taxon>
        <taxon>Pseudomonadota</taxon>
        <taxon>Alphaproteobacteria</taxon>
        <taxon>Rhodobacterales</taxon>
        <taxon>Paracoccaceae</taxon>
        <taxon>Pseudooceanicola</taxon>
    </lineage>
</organism>
<evidence type="ECO:0000256" key="4">
    <source>
        <dbReference type="ARBA" id="ARBA00025212"/>
    </source>
</evidence>
<dbReference type="InterPro" id="IPR042081">
    <property type="entry name" value="RNA_2'-PTrans_C"/>
</dbReference>
<dbReference type="Gene3D" id="1.10.10.970">
    <property type="entry name" value="RNA 2'-phosphotransferase, Tpt1/KptA family, N-terminal domain"/>
    <property type="match status" value="1"/>
</dbReference>
<dbReference type="RefSeq" id="WP_009806768.1">
    <property type="nucleotide sequence ID" value="NZ_CH724131.1"/>
</dbReference>
<evidence type="ECO:0000256" key="1">
    <source>
        <dbReference type="ARBA" id="ARBA00009836"/>
    </source>
</evidence>
<comment type="caution">
    <text evidence="6">The sequence shown here is derived from an EMBL/GenBank/DDBJ whole genome shotgun (WGS) entry which is preliminary data.</text>
</comment>
<dbReference type="InterPro" id="IPR022928">
    <property type="entry name" value="RNA_2'-PTrans_KptA"/>
</dbReference>
<dbReference type="HAMAP" id="MF_00299">
    <property type="entry name" value="KptA"/>
    <property type="match status" value="1"/>
</dbReference>
<dbReference type="PANTHER" id="PTHR12684">
    <property type="entry name" value="PUTATIVE PHOSPHOTRANSFERASE"/>
    <property type="match status" value="1"/>
</dbReference>
<dbReference type="Pfam" id="PF01885">
    <property type="entry name" value="PTS_2-RNA"/>
    <property type="match status" value="1"/>
</dbReference>
<evidence type="ECO:0000256" key="3">
    <source>
        <dbReference type="ARBA" id="ARBA00023027"/>
    </source>
</evidence>
<evidence type="ECO:0000256" key="5">
    <source>
        <dbReference type="HAMAP-Rule" id="MF_00299"/>
    </source>
</evidence>
<evidence type="ECO:0000313" key="6">
    <source>
        <dbReference type="EMBL" id="EAQ03012.1"/>
    </source>
</evidence>
<keyword evidence="3 5" id="KW-0520">NAD</keyword>
<evidence type="ECO:0000313" key="7">
    <source>
        <dbReference type="Proteomes" id="UP000004318"/>
    </source>
</evidence>
<dbReference type="PANTHER" id="PTHR12684:SF2">
    <property type="entry name" value="TRNA 2'-PHOSPHOTRANSFERASE 1"/>
    <property type="match status" value="1"/>
</dbReference>
<accession>A3TXX8</accession>
<dbReference type="GO" id="GO:0003950">
    <property type="term" value="F:NAD+ poly-ADP-ribosyltransferase activity"/>
    <property type="evidence" value="ECO:0007669"/>
    <property type="project" value="InterPro"/>
</dbReference>
<name>A3TXX8_PSEBH</name>
<comment type="similarity">
    <text evidence="1 5">Belongs to the KptA/TPT1 family.</text>
</comment>
<reference evidence="6 7" key="1">
    <citation type="journal article" date="2010" name="J. Bacteriol.">
        <title>Genome sequences of Oceanicola granulosus HTCC2516(T) and Oceanicola batsensis HTCC2597(TDelta).</title>
        <authorList>
            <person name="Thrash J.C."/>
            <person name="Cho J.C."/>
            <person name="Vergin K.L."/>
            <person name="Giovannoni S.J."/>
        </authorList>
    </citation>
    <scope>NUCLEOTIDE SEQUENCE [LARGE SCALE GENOMIC DNA]</scope>
    <source>
        <strain evidence="7">ATCC BAA-863 / DSM 15984 / KCTC 12145 / HTCC2597</strain>
    </source>
</reference>
<dbReference type="InterPro" id="IPR002745">
    <property type="entry name" value="Ptrans_KptA/Tpt1"/>
</dbReference>